<proteinExistence type="predicted"/>
<gene>
    <name evidence="1" type="ORF">ABDB84_13230</name>
</gene>
<organism evidence="1 2">
    <name type="scientific">Uliginosibacterium sediminicola</name>
    <dbReference type="NCBI Taxonomy" id="2024550"/>
    <lineage>
        <taxon>Bacteria</taxon>
        <taxon>Pseudomonadati</taxon>
        <taxon>Pseudomonadota</taxon>
        <taxon>Betaproteobacteria</taxon>
        <taxon>Rhodocyclales</taxon>
        <taxon>Zoogloeaceae</taxon>
        <taxon>Uliginosibacterium</taxon>
    </lineage>
</organism>
<protein>
    <submittedName>
        <fullName evidence="1">Uncharacterized protein</fullName>
    </submittedName>
</protein>
<keyword evidence="2" id="KW-1185">Reference proteome</keyword>
<accession>A0ABU9Z0T8</accession>
<dbReference type="Proteomes" id="UP001410394">
    <property type="component" value="Unassembled WGS sequence"/>
</dbReference>
<name>A0ABU9Z0T8_9RHOO</name>
<reference evidence="1 2" key="1">
    <citation type="journal article" date="2018" name="Int. J. Syst. Evol. Microbiol.">
        <title>Uliginosibacterium sediminicola sp. nov., isolated from freshwater sediment.</title>
        <authorList>
            <person name="Hwang W.M."/>
            <person name="Kim S.M."/>
            <person name="Kang K."/>
            <person name="Ahn T.Y."/>
        </authorList>
    </citation>
    <scope>NUCLEOTIDE SEQUENCE [LARGE SCALE GENOMIC DNA]</scope>
    <source>
        <strain evidence="1 2">M1-21</strain>
    </source>
</reference>
<evidence type="ECO:0000313" key="2">
    <source>
        <dbReference type="Proteomes" id="UP001410394"/>
    </source>
</evidence>
<evidence type="ECO:0000313" key="1">
    <source>
        <dbReference type="EMBL" id="MEN3069449.1"/>
    </source>
</evidence>
<comment type="caution">
    <text evidence="1">The sequence shown here is derived from an EMBL/GenBank/DDBJ whole genome shotgun (WGS) entry which is preliminary data.</text>
</comment>
<sequence>MKNAISVPALRLKLGLLHARHGVWPFIAAGLAALSLACAAALIPGQLAATAQARDSLARVQQALAEQANMPAAQRLSHAQSLARVLSDQRDTDAQIRQLLELAASMNVTVVQADYRRIADAQHTWSEFQISLPVRADYLVLRQFLFQAMAQMPSLSLEQLIIKHEQPSAPQVDAQLLLSLWQKPADSPNLASAGER</sequence>
<dbReference type="RefSeq" id="WP_345920219.1">
    <property type="nucleotide sequence ID" value="NZ_JBDIVE010000007.1"/>
</dbReference>
<dbReference type="EMBL" id="JBDIVE010000007">
    <property type="protein sequence ID" value="MEN3069449.1"/>
    <property type="molecule type" value="Genomic_DNA"/>
</dbReference>